<reference evidence="2 3" key="1">
    <citation type="submission" date="2017-08" db="EMBL/GenBank/DDBJ databases">
        <title>Burning lignite coal seam in the remote Altai Mountains harbors a hydrogen-driven thermophilic microbial community.</title>
        <authorList>
            <person name="Kadnikov V.V."/>
            <person name="Mardanov A.V."/>
            <person name="Ivasenko D."/>
            <person name="Beletsky A.V."/>
            <person name="Karnachuk O.V."/>
            <person name="Ravin N.V."/>
        </authorList>
    </citation>
    <scope>NUCLEOTIDE SEQUENCE [LARGE SCALE GENOMIC DNA]</scope>
    <source>
        <strain evidence="2">AL33</strain>
    </source>
</reference>
<dbReference type="EMBL" id="PEBV01000033">
    <property type="protein sequence ID" value="PTQ51909.1"/>
    <property type="molecule type" value="Genomic_DNA"/>
</dbReference>
<dbReference type="AlphaFoldDB" id="A0A2T5G6V8"/>
<evidence type="ECO:0000256" key="1">
    <source>
        <dbReference type="SAM" id="Phobius"/>
    </source>
</evidence>
<organism evidence="2 3">
    <name type="scientific">Hydrogenibacillus schlegelii</name>
    <name type="common">Bacillus schlegelii</name>
    <dbReference type="NCBI Taxonomy" id="1484"/>
    <lineage>
        <taxon>Bacteria</taxon>
        <taxon>Bacillati</taxon>
        <taxon>Bacillota</taxon>
        <taxon>Bacilli</taxon>
        <taxon>Bacillales</taxon>
        <taxon>Bacillales Family X. Incertae Sedis</taxon>
        <taxon>Hydrogenibacillus</taxon>
    </lineage>
</organism>
<keyword evidence="1" id="KW-0472">Membrane</keyword>
<dbReference type="GO" id="GO:0016787">
    <property type="term" value="F:hydrolase activity"/>
    <property type="evidence" value="ECO:0007669"/>
    <property type="project" value="UniProtKB-KW"/>
</dbReference>
<protein>
    <submittedName>
        <fullName evidence="2">Membrane-bound metal-dependent hydrolase YdjM, induced during SOS response</fullName>
    </submittedName>
</protein>
<dbReference type="InterPro" id="IPR007404">
    <property type="entry name" value="YdjM-like"/>
</dbReference>
<dbReference type="Pfam" id="PF04307">
    <property type="entry name" value="YdjM"/>
    <property type="match status" value="1"/>
</dbReference>
<keyword evidence="1" id="KW-0812">Transmembrane</keyword>
<name>A0A2T5G6V8_HYDSH</name>
<dbReference type="PANTHER" id="PTHR35531:SF1">
    <property type="entry name" value="INNER MEMBRANE PROTEIN YBCI-RELATED"/>
    <property type="match status" value="1"/>
</dbReference>
<dbReference type="Proteomes" id="UP000244180">
    <property type="component" value="Unassembled WGS sequence"/>
</dbReference>
<dbReference type="PANTHER" id="PTHR35531">
    <property type="entry name" value="INNER MEMBRANE PROTEIN YBCI-RELATED"/>
    <property type="match status" value="1"/>
</dbReference>
<gene>
    <name evidence="2" type="ORF">HSCHL_0985</name>
</gene>
<keyword evidence="1" id="KW-1133">Transmembrane helix</keyword>
<proteinExistence type="predicted"/>
<accession>A0A2T5G6V8</accession>
<feature type="transmembrane region" description="Helical" evidence="1">
    <location>
        <begin position="67"/>
        <end position="86"/>
    </location>
</feature>
<sequence length="150" mass="15732">MISITGFTHLATGALAGMILYRTGADVSIAAATVIGSLLPDIDHPGSKLGRRVPVISHIMYLFGHRGVTHSLLFVLILAAAGHFAWTPAYGLALGAAVHIAADMFTPSGVPLFWPLGRRYSLFGFRTGGVVDFLLGTAASALTVLLVFGR</sequence>
<keyword evidence="2" id="KW-0378">Hydrolase</keyword>
<dbReference type="RefSeq" id="WP_273000533.1">
    <property type="nucleotide sequence ID" value="NZ_PEBV01000033.1"/>
</dbReference>
<evidence type="ECO:0000313" key="3">
    <source>
        <dbReference type="Proteomes" id="UP000244180"/>
    </source>
</evidence>
<comment type="caution">
    <text evidence="2">The sequence shown here is derived from an EMBL/GenBank/DDBJ whole genome shotgun (WGS) entry which is preliminary data.</text>
</comment>
<feature type="transmembrane region" description="Helical" evidence="1">
    <location>
        <begin position="129"/>
        <end position="148"/>
    </location>
</feature>
<evidence type="ECO:0000313" key="2">
    <source>
        <dbReference type="EMBL" id="PTQ51909.1"/>
    </source>
</evidence>